<sequence>MAKVTSEDDLDPVRRRLVERARAKGVTLADLSRAAGKNLSYVHQFIWKGAPKSLPLAVRIQVAKALDMPVDSLSPPGEPSLASIVGDTEAPGGGARSGGELRDVPVFRDDGVIDPAQAAEWTTGLKSTAYGGIYIALWITGTRGRLQPGDLAYVHMLQPPRVGDTALALAERRVVALGTLVSADSVVAIRDAEDKPRKFPAKDVQLAKVIAVRFP</sequence>
<evidence type="ECO:0000313" key="3">
    <source>
        <dbReference type="Proteomes" id="UP000746741"/>
    </source>
</evidence>
<evidence type="ECO:0000313" key="4">
    <source>
        <dbReference type="Proteomes" id="UP001138708"/>
    </source>
</evidence>
<protein>
    <submittedName>
        <fullName evidence="1">Uncharacterized protein</fullName>
    </submittedName>
</protein>
<dbReference type="Proteomes" id="UP000746741">
    <property type="component" value="Unassembled WGS sequence"/>
</dbReference>
<proteinExistence type="predicted"/>
<dbReference type="EMBL" id="JAAVUP010000013">
    <property type="protein sequence ID" value="NKE19757.1"/>
    <property type="molecule type" value="Genomic_DNA"/>
</dbReference>
<reference evidence="2 3" key="2">
    <citation type="submission" date="2020-02" db="EMBL/GenBank/DDBJ databases">
        <authorList>
            <person name="Sun Q."/>
            <person name="Inoue M."/>
        </authorList>
    </citation>
    <scope>NUCLEOTIDE SEQUENCE [LARGE SCALE GENOMIC DNA]</scope>
    <source>
        <strain evidence="2 3">KCTC 22478</strain>
    </source>
</reference>
<gene>
    <name evidence="2" type="ORF">GWK15_22560</name>
    <name evidence="1" type="ORF">GXW75_23480</name>
</gene>
<keyword evidence="3" id="KW-1185">Reference proteome</keyword>
<dbReference type="AlphaFoldDB" id="A0A9X9WPH5"/>
<comment type="caution">
    <text evidence="1">The sequence shown here is derived from an EMBL/GenBank/DDBJ whole genome shotgun (WGS) entry which is preliminary data.</text>
</comment>
<dbReference type="Proteomes" id="UP001138708">
    <property type="component" value="Unassembled WGS sequence"/>
</dbReference>
<reference evidence="1" key="3">
    <citation type="journal article" date="2021" name="Syst. Appl. Microbiol.">
        <title>Roseomonas hellenica sp. nov., isolated from roots of wild-growing Alkanna tinctoria.</title>
        <authorList>
            <person name="Rat A."/>
            <person name="Naranjo H.D."/>
            <person name="Lebbe L."/>
            <person name="Cnockaert M."/>
            <person name="Krigas N."/>
            <person name="Grigoriadou K."/>
            <person name="Maloupa E."/>
            <person name="Willems A."/>
        </authorList>
    </citation>
    <scope>NUCLEOTIDE SEQUENCE</scope>
    <source>
        <strain evidence="1">LMG 31161</strain>
    </source>
</reference>
<evidence type="ECO:0000313" key="1">
    <source>
        <dbReference type="EMBL" id="MBR0662235.1"/>
    </source>
</evidence>
<organism evidence="1 4">
    <name type="scientific">Neoroseomonas oryzicola</name>
    <dbReference type="NCBI Taxonomy" id="535904"/>
    <lineage>
        <taxon>Bacteria</taxon>
        <taxon>Pseudomonadati</taxon>
        <taxon>Pseudomonadota</taxon>
        <taxon>Alphaproteobacteria</taxon>
        <taxon>Acetobacterales</taxon>
        <taxon>Acetobacteraceae</taxon>
        <taxon>Neoroseomonas</taxon>
    </lineage>
</organism>
<dbReference type="EMBL" id="JAAEDK010000087">
    <property type="protein sequence ID" value="MBR0662235.1"/>
    <property type="molecule type" value="Genomic_DNA"/>
</dbReference>
<evidence type="ECO:0000313" key="2">
    <source>
        <dbReference type="EMBL" id="NKE19757.1"/>
    </source>
</evidence>
<dbReference type="RefSeq" id="WP_168043665.1">
    <property type="nucleotide sequence ID" value="NZ_JAAEDK010000087.1"/>
</dbReference>
<name>A0A9X9WPH5_9PROT</name>
<reference evidence="1" key="1">
    <citation type="submission" date="2020-01" db="EMBL/GenBank/DDBJ databases">
        <authorList>
            <person name="Rat A."/>
        </authorList>
    </citation>
    <scope>NUCLEOTIDE SEQUENCE</scope>
    <source>
        <strain evidence="1">LMG 31161</strain>
    </source>
</reference>
<accession>A0A9X9WPH5</accession>